<dbReference type="AlphaFoldDB" id="A0A2S5JLL5"/>
<reference evidence="2 3" key="1">
    <citation type="submission" date="2018-01" db="EMBL/GenBank/DDBJ databases">
        <title>Genomic Encyclopedia of Archaeal and Bacterial Type Strains, Phase II (KMG-II): from individual species to whole genera.</title>
        <authorList>
            <person name="Goeker M."/>
        </authorList>
    </citation>
    <scope>NUCLEOTIDE SEQUENCE [LARGE SCALE GENOMIC DNA]</scope>
    <source>
        <strain evidence="2 3">DSM 12048</strain>
    </source>
</reference>
<feature type="signal peptide" evidence="1">
    <location>
        <begin position="1"/>
        <end position="16"/>
    </location>
</feature>
<gene>
    <name evidence="2" type="ORF">LV82_00268</name>
</gene>
<evidence type="ECO:0008006" key="4">
    <source>
        <dbReference type="Google" id="ProtNLM"/>
    </source>
</evidence>
<comment type="caution">
    <text evidence="2">The sequence shown here is derived from an EMBL/GenBank/DDBJ whole genome shotgun (WGS) entry which is preliminary data.</text>
</comment>
<accession>A0A2S5JLL5</accession>
<feature type="chain" id="PRO_5015622708" description="Secreted protein" evidence="1">
    <location>
        <begin position="17"/>
        <end position="120"/>
    </location>
</feature>
<dbReference type="OrthoDB" id="573055at2"/>
<protein>
    <recommendedName>
        <fullName evidence="4">Secreted protein</fullName>
    </recommendedName>
</protein>
<evidence type="ECO:0000313" key="2">
    <source>
        <dbReference type="EMBL" id="PPB82340.1"/>
    </source>
</evidence>
<proteinExistence type="predicted"/>
<dbReference type="RefSeq" id="WP_104068905.1">
    <property type="nucleotide sequence ID" value="NZ_PRDS01000001.1"/>
</dbReference>
<sequence>MRVALLFILLACPAFADSPNILAAEAARSSDGRWTISVTISHPDTGWDHFADGWEVLDPQGARLGLRPLAHPHVNEQPFTRSLSGVAIPAGTSHVEIRARCSMDGWSGSRFRLDLDNAGG</sequence>
<keyword evidence="1" id="KW-0732">Signal</keyword>
<keyword evidence="3" id="KW-1185">Reference proteome</keyword>
<organism evidence="2 3">
    <name type="scientific">Albidovulum inexpectatum</name>
    <dbReference type="NCBI Taxonomy" id="196587"/>
    <lineage>
        <taxon>Bacteria</taxon>
        <taxon>Pseudomonadati</taxon>
        <taxon>Pseudomonadota</taxon>
        <taxon>Alphaproteobacteria</taxon>
        <taxon>Rhodobacterales</taxon>
        <taxon>Paracoccaceae</taxon>
        <taxon>Albidovulum</taxon>
    </lineage>
</organism>
<name>A0A2S5JLL5_9RHOB</name>
<dbReference type="Proteomes" id="UP000239736">
    <property type="component" value="Unassembled WGS sequence"/>
</dbReference>
<dbReference type="EMBL" id="PRDS01000001">
    <property type="protein sequence ID" value="PPB82340.1"/>
    <property type="molecule type" value="Genomic_DNA"/>
</dbReference>
<evidence type="ECO:0000256" key="1">
    <source>
        <dbReference type="SAM" id="SignalP"/>
    </source>
</evidence>
<evidence type="ECO:0000313" key="3">
    <source>
        <dbReference type="Proteomes" id="UP000239736"/>
    </source>
</evidence>